<dbReference type="AlphaFoldDB" id="A0A7X1AX15"/>
<evidence type="ECO:0000256" key="1">
    <source>
        <dbReference type="ARBA" id="ARBA00005065"/>
    </source>
</evidence>
<keyword evidence="5 9" id="KW-0808">Transferase</keyword>
<dbReference type="SUPFAM" id="SSF142754">
    <property type="entry name" value="NadA-like"/>
    <property type="match status" value="1"/>
</dbReference>
<keyword evidence="9" id="KW-0963">Cytoplasm</keyword>
<feature type="binding site" evidence="9">
    <location>
        <position position="148"/>
    </location>
    <ligand>
        <name>iminosuccinate</name>
        <dbReference type="ChEBI" id="CHEBI:77875"/>
    </ligand>
</feature>
<feature type="binding site" evidence="9">
    <location>
        <begin position="131"/>
        <end position="133"/>
    </location>
    <ligand>
        <name>iminosuccinate</name>
        <dbReference type="ChEBI" id="CHEBI:77875"/>
    </ligand>
</feature>
<keyword evidence="4 9" id="KW-0662">Pyridine nucleotide biosynthesis</keyword>
<keyword evidence="6 9" id="KW-0479">Metal-binding</keyword>
<dbReference type="GO" id="GO:0034628">
    <property type="term" value="P:'de novo' NAD+ biosynthetic process from L-aspartate"/>
    <property type="evidence" value="ECO:0007669"/>
    <property type="project" value="TreeGrafter"/>
</dbReference>
<dbReference type="Pfam" id="PF02445">
    <property type="entry name" value="NadA"/>
    <property type="match status" value="1"/>
</dbReference>
<dbReference type="Proteomes" id="UP000525652">
    <property type="component" value="Unassembled WGS sequence"/>
</dbReference>
<proteinExistence type="inferred from homology"/>
<gene>
    <name evidence="9 10" type="primary">nadA</name>
    <name evidence="10" type="ORF">H5P30_01200</name>
</gene>
<dbReference type="GO" id="GO:0051539">
    <property type="term" value="F:4 iron, 4 sulfur cluster binding"/>
    <property type="evidence" value="ECO:0007669"/>
    <property type="project" value="UniProtKB-KW"/>
</dbReference>
<dbReference type="HAMAP" id="MF_00568">
    <property type="entry name" value="NadA_type2"/>
    <property type="match status" value="1"/>
</dbReference>
<dbReference type="InterPro" id="IPR023066">
    <property type="entry name" value="Quinolinate_synth_type2"/>
</dbReference>
<dbReference type="UniPathway" id="UPA00253">
    <property type="reaction ID" value="UER00327"/>
</dbReference>
<feature type="binding site" evidence="9">
    <location>
        <position position="60"/>
    </location>
    <ligand>
        <name>iminosuccinate</name>
        <dbReference type="ChEBI" id="CHEBI:77875"/>
    </ligand>
</feature>
<keyword evidence="3 9" id="KW-0004">4Fe-4S</keyword>
<feature type="binding site" evidence="9">
    <location>
        <begin position="217"/>
        <end position="219"/>
    </location>
    <ligand>
        <name>iminosuccinate</name>
        <dbReference type="ChEBI" id="CHEBI:77875"/>
    </ligand>
</feature>
<dbReference type="InterPro" id="IPR036094">
    <property type="entry name" value="NadA_sf"/>
</dbReference>
<evidence type="ECO:0000256" key="3">
    <source>
        <dbReference type="ARBA" id="ARBA00022485"/>
    </source>
</evidence>
<dbReference type="GO" id="GO:0046872">
    <property type="term" value="F:metal ion binding"/>
    <property type="evidence" value="ECO:0007669"/>
    <property type="project" value="UniProtKB-KW"/>
</dbReference>
<keyword evidence="7 9" id="KW-0408">Iron</keyword>
<dbReference type="EC" id="2.5.1.72" evidence="2 9"/>
<feature type="binding site" evidence="9">
    <location>
        <position position="296"/>
    </location>
    <ligand>
        <name>[4Fe-4S] cluster</name>
        <dbReference type="ChEBI" id="CHEBI:49883"/>
    </ligand>
</feature>
<dbReference type="EMBL" id="JACHVA010000017">
    <property type="protein sequence ID" value="MBC2600390.1"/>
    <property type="molecule type" value="Genomic_DNA"/>
</dbReference>
<feature type="binding site" evidence="9">
    <location>
        <position position="191"/>
    </location>
    <ligand>
        <name>[4Fe-4S] cluster</name>
        <dbReference type="ChEBI" id="CHEBI:49883"/>
    </ligand>
</feature>
<evidence type="ECO:0000313" key="11">
    <source>
        <dbReference type="Proteomes" id="UP000525652"/>
    </source>
</evidence>
<protein>
    <recommendedName>
        <fullName evidence="2 9">Quinolinate synthase</fullName>
        <ecNumber evidence="2 9">2.5.1.72</ecNumber>
    </recommendedName>
</protein>
<evidence type="ECO:0000313" key="10">
    <source>
        <dbReference type="EMBL" id="MBC2600390.1"/>
    </source>
</evidence>
<evidence type="ECO:0000256" key="9">
    <source>
        <dbReference type="HAMAP-Rule" id="MF_00568"/>
    </source>
</evidence>
<dbReference type="Gene3D" id="3.40.50.10800">
    <property type="entry name" value="NadA-like"/>
    <property type="match status" value="3"/>
</dbReference>
<sequence length="340" mass="38011">MTATQTDFTPYVVEPDTRSEGLSDIQQEILELKKEKNAVILAHNYQINEIQEVADYLGDSLGLAFQAAETEADQILFCGVHFMAETAKIVNPTRKVILPDMDAGCSLSDSCPPEKLAAYKEENPDVYVVAYINCSAGVKALCDVICTSGNAAKIVSQVPEDREILFVPDQNLGQWVTQKTGRQMRLWPGSCYVHVLFTVKSIERVKEKFPGAPVMAHPECTDAVRSVADHVCSTEGMVQFAREFPGENIIVATESSMLHRLRRDVPEKRFIAAPAQQVACGDYRTGTADRGACNYCRYMKMNTIEGVRDALKYGQPEIIMDEEIRKKAYIPLKRMLDWSR</sequence>
<comment type="similarity">
    <text evidence="9">Belongs to the quinolinate synthase family. Type 2 subfamily.</text>
</comment>
<evidence type="ECO:0000256" key="7">
    <source>
        <dbReference type="ARBA" id="ARBA00023004"/>
    </source>
</evidence>
<dbReference type="NCBIfam" id="TIGR00550">
    <property type="entry name" value="nadA"/>
    <property type="match status" value="1"/>
</dbReference>
<comment type="cofactor">
    <cofactor evidence="9">
        <name>[4Fe-4S] cluster</name>
        <dbReference type="ChEBI" id="CHEBI:49883"/>
    </cofactor>
    <text evidence="9">Binds 1 [4Fe-4S] cluster per subunit.</text>
</comment>
<reference evidence="10 11" key="1">
    <citation type="submission" date="2020-07" db="EMBL/GenBank/DDBJ databases">
        <authorList>
            <person name="Feng X."/>
        </authorList>
    </citation>
    <scope>NUCLEOTIDE SEQUENCE [LARGE SCALE GENOMIC DNA]</scope>
    <source>
        <strain evidence="10 11">JCM14086</strain>
    </source>
</reference>
<dbReference type="RefSeq" id="WP_185691140.1">
    <property type="nucleotide sequence ID" value="NZ_JACHVA010000017.1"/>
</dbReference>
<keyword evidence="11" id="KW-1185">Reference proteome</keyword>
<comment type="catalytic activity">
    <reaction evidence="9">
        <text>iminosuccinate + dihydroxyacetone phosphate = quinolinate + phosphate + 2 H2O + H(+)</text>
        <dbReference type="Rhea" id="RHEA:25888"/>
        <dbReference type="ChEBI" id="CHEBI:15377"/>
        <dbReference type="ChEBI" id="CHEBI:15378"/>
        <dbReference type="ChEBI" id="CHEBI:29959"/>
        <dbReference type="ChEBI" id="CHEBI:43474"/>
        <dbReference type="ChEBI" id="CHEBI:57642"/>
        <dbReference type="ChEBI" id="CHEBI:77875"/>
        <dbReference type="EC" id="2.5.1.72"/>
    </reaction>
</comment>
<dbReference type="NCBIfam" id="NF006878">
    <property type="entry name" value="PRK09375.1-2"/>
    <property type="match status" value="1"/>
</dbReference>
<evidence type="ECO:0000256" key="6">
    <source>
        <dbReference type="ARBA" id="ARBA00022723"/>
    </source>
</evidence>
<comment type="function">
    <text evidence="9">Catalyzes the condensation of iminoaspartate with dihydroxyacetone phosphate to form quinolinate.</text>
</comment>
<name>A0A7X1AX15_9BACT</name>
<comment type="caution">
    <text evidence="10">The sequence shown here is derived from an EMBL/GenBank/DDBJ whole genome shotgun (WGS) entry which is preliminary data.</text>
</comment>
<dbReference type="PANTHER" id="PTHR30573:SF0">
    <property type="entry name" value="QUINOLINATE SYNTHASE, CHLOROPLASTIC"/>
    <property type="match status" value="1"/>
</dbReference>
<feature type="binding site" evidence="9">
    <location>
        <position position="234"/>
    </location>
    <ligand>
        <name>iminosuccinate</name>
        <dbReference type="ChEBI" id="CHEBI:77875"/>
    </ligand>
</feature>
<feature type="binding site" evidence="9">
    <location>
        <position position="105"/>
    </location>
    <ligand>
        <name>[4Fe-4S] cluster</name>
        <dbReference type="ChEBI" id="CHEBI:49883"/>
    </ligand>
</feature>
<comment type="subcellular location">
    <subcellularLocation>
        <location evidence="9">Cytoplasm</location>
    </subcellularLocation>
</comment>
<feature type="binding site" evidence="9">
    <location>
        <position position="43"/>
    </location>
    <ligand>
        <name>iminosuccinate</name>
        <dbReference type="ChEBI" id="CHEBI:77875"/>
    </ligand>
</feature>
<dbReference type="GO" id="GO:0005829">
    <property type="term" value="C:cytosol"/>
    <property type="evidence" value="ECO:0007669"/>
    <property type="project" value="TreeGrafter"/>
</dbReference>
<organism evidence="10 11">
    <name type="scientific">Puniceicoccus vermicola</name>
    <dbReference type="NCBI Taxonomy" id="388746"/>
    <lineage>
        <taxon>Bacteria</taxon>
        <taxon>Pseudomonadati</taxon>
        <taxon>Verrucomicrobiota</taxon>
        <taxon>Opitutia</taxon>
        <taxon>Puniceicoccales</taxon>
        <taxon>Puniceicoccaceae</taxon>
        <taxon>Puniceicoccus</taxon>
    </lineage>
</organism>
<dbReference type="PANTHER" id="PTHR30573">
    <property type="entry name" value="QUINOLINATE SYNTHETASE A"/>
    <property type="match status" value="1"/>
</dbReference>
<evidence type="ECO:0000256" key="2">
    <source>
        <dbReference type="ARBA" id="ARBA00012669"/>
    </source>
</evidence>
<accession>A0A7X1AX15</accession>
<evidence type="ECO:0000256" key="8">
    <source>
        <dbReference type="ARBA" id="ARBA00023014"/>
    </source>
</evidence>
<comment type="pathway">
    <text evidence="1 9">Cofactor biosynthesis; NAD(+) biosynthesis; quinolinate from iminoaspartate: step 1/1.</text>
</comment>
<evidence type="ECO:0000256" key="4">
    <source>
        <dbReference type="ARBA" id="ARBA00022642"/>
    </source>
</evidence>
<dbReference type="GO" id="GO:0008987">
    <property type="term" value="F:quinolinate synthetase A activity"/>
    <property type="evidence" value="ECO:0007669"/>
    <property type="project" value="UniProtKB-UniRule"/>
</dbReference>
<keyword evidence="8 9" id="KW-0411">Iron-sulfur</keyword>
<evidence type="ECO:0000256" key="5">
    <source>
        <dbReference type="ARBA" id="ARBA00022679"/>
    </source>
</evidence>
<dbReference type="InterPro" id="IPR003473">
    <property type="entry name" value="NadA"/>
</dbReference>